<dbReference type="InterPro" id="IPR029062">
    <property type="entry name" value="Class_I_gatase-like"/>
</dbReference>
<dbReference type="InterPro" id="IPR003476">
    <property type="entry name" value="Glyco_hydro_42"/>
</dbReference>
<accession>A0A229UX82</accession>
<organism evidence="13 14">
    <name type="scientific">Paenibacillus rigui</name>
    <dbReference type="NCBI Taxonomy" id="554312"/>
    <lineage>
        <taxon>Bacteria</taxon>
        <taxon>Bacillati</taxon>
        <taxon>Bacillota</taxon>
        <taxon>Bacilli</taxon>
        <taxon>Bacillales</taxon>
        <taxon>Paenibacillaceae</taxon>
        <taxon>Paenibacillus</taxon>
    </lineage>
</organism>
<evidence type="ECO:0000256" key="4">
    <source>
        <dbReference type="ARBA" id="ARBA00022801"/>
    </source>
</evidence>
<gene>
    <name evidence="13" type="ORF">CF651_02415</name>
</gene>
<comment type="catalytic activity">
    <reaction evidence="1 6">
        <text>Hydrolysis of terminal non-reducing beta-D-galactose residues in beta-D-galactosides.</text>
        <dbReference type="EC" id="3.2.1.23"/>
    </reaction>
</comment>
<sequence length="679" mass="77522">MSSRTFPKIMFGGDYNPEQFPREVWEEDMRLFRLSGIDIATINVFSWSLNQPDEETYAFGWLDEVMDKLHENGIRVCLGTSTAAHPAWMAKKYPDVLTVTSDGKKRKYGRRHNSCPNSPTFRHYAGLMARKLAERYKEHPALLLWHVNNEIGNRCHCERCEKAFQEWLERRYGTLEKLNQAWYTRFWGHTFYDWDEIVIPSALSEGLSGGNSDQTAFQGITLDFYRFTSDSWLECYRMEYDAIKQVMPEAIVTTNFQGNGTYKPLDYFQWAPFLDIAALDIYTENHTPESYMALRYDLMRGLKDGAPFMLMEQSPSVINWKTVNPTKRPGVMRLRSYQAVARGAESVMFFQLRRSLGAYEKFHGAVIDHVGHEHTRVFRECAELGKELQQLGDLLLDSRMTSRVAILFDWENWWAVELGGGPSVHLKYLEQIQGYYDACYAHGIQVDMIHTGTDLSRYDLVLAPLLYMTKSGYAAKLEQYVANGGTLVTTFYSGIADENDKVIAGGYPGELRPLLGIWVEEIDAMFPDQTNQLVLEQELGSMQGAYPCRLACEVVHLEGAEAIATFGSDYYQGGPALTRHRYGQGEAWYVATDPSVGFKKQWIQFLCGSKGITPILEVPEGVEVTQREKEGVRYTFLLNHTGNVQKVHIGNEPQRELLTGLEVRGELELPPKQVKIVAL</sequence>
<dbReference type="SUPFAM" id="SSF51445">
    <property type="entry name" value="(Trans)glycosidases"/>
    <property type="match status" value="1"/>
</dbReference>
<evidence type="ECO:0000256" key="8">
    <source>
        <dbReference type="PIRSR" id="PIRSR001084-2"/>
    </source>
</evidence>
<feature type="binding site" evidence="8">
    <location>
        <position position="111"/>
    </location>
    <ligand>
        <name>substrate</name>
    </ligand>
</feature>
<evidence type="ECO:0000259" key="10">
    <source>
        <dbReference type="Pfam" id="PF02449"/>
    </source>
</evidence>
<dbReference type="Gene3D" id="3.40.50.880">
    <property type="match status" value="1"/>
</dbReference>
<dbReference type="SUPFAM" id="SSF52317">
    <property type="entry name" value="Class I glutamine amidotransferase-like"/>
    <property type="match status" value="1"/>
</dbReference>
<dbReference type="Pfam" id="PF08533">
    <property type="entry name" value="Glyco_hydro_42C"/>
    <property type="match status" value="1"/>
</dbReference>
<protein>
    <recommendedName>
        <fullName evidence="3 6">Beta-galactosidase</fullName>
        <shortName evidence="6">Beta-gal</shortName>
        <ecNumber evidence="3 6">3.2.1.23</ecNumber>
    </recommendedName>
</protein>
<dbReference type="Pfam" id="PF02449">
    <property type="entry name" value="Glyco_hydro_42"/>
    <property type="match status" value="1"/>
</dbReference>
<dbReference type="RefSeq" id="WP_094013222.1">
    <property type="nucleotide sequence ID" value="NZ_NMQW01000002.1"/>
</dbReference>
<feature type="binding site" evidence="9">
    <location>
        <position position="160"/>
    </location>
    <ligand>
        <name>Zn(2+)</name>
        <dbReference type="ChEBI" id="CHEBI:29105"/>
    </ligand>
</feature>
<name>A0A229UX82_9BACL</name>
<dbReference type="InterPro" id="IPR013780">
    <property type="entry name" value="Glyco_hydro_b"/>
</dbReference>
<dbReference type="PANTHER" id="PTHR36447:SF1">
    <property type="entry name" value="BETA-GALACTOSIDASE GANA"/>
    <property type="match status" value="1"/>
</dbReference>
<feature type="domain" description="Beta-galactosidase C-terminal" evidence="12">
    <location>
        <begin position="621"/>
        <end position="677"/>
    </location>
</feature>
<feature type="domain" description="Glycoside hydrolase family 42 N-terminal" evidence="10">
    <location>
        <begin position="14"/>
        <end position="391"/>
    </location>
</feature>
<comment type="caution">
    <text evidence="13">The sequence shown here is derived from an EMBL/GenBank/DDBJ whole genome shotgun (WGS) entry which is preliminary data.</text>
</comment>
<proteinExistence type="inferred from homology"/>
<feature type="active site" description="Proton donor" evidence="7">
    <location>
        <position position="150"/>
    </location>
</feature>
<evidence type="ECO:0000313" key="13">
    <source>
        <dbReference type="EMBL" id="OXM87973.1"/>
    </source>
</evidence>
<dbReference type="InterPro" id="IPR017853">
    <property type="entry name" value="GH"/>
</dbReference>
<evidence type="ECO:0000256" key="3">
    <source>
        <dbReference type="ARBA" id="ARBA00012756"/>
    </source>
</evidence>
<evidence type="ECO:0000259" key="12">
    <source>
        <dbReference type="Pfam" id="PF08533"/>
    </source>
</evidence>
<evidence type="ECO:0000256" key="7">
    <source>
        <dbReference type="PIRSR" id="PIRSR001084-1"/>
    </source>
</evidence>
<dbReference type="CDD" id="cd03143">
    <property type="entry name" value="A4_beta-galactosidase_middle_domain"/>
    <property type="match status" value="1"/>
</dbReference>
<evidence type="ECO:0000256" key="1">
    <source>
        <dbReference type="ARBA" id="ARBA00001412"/>
    </source>
</evidence>
<feature type="binding site" evidence="9">
    <location>
        <position position="115"/>
    </location>
    <ligand>
        <name>Zn(2+)</name>
        <dbReference type="ChEBI" id="CHEBI:29105"/>
    </ligand>
</feature>
<dbReference type="Pfam" id="PF08532">
    <property type="entry name" value="Glyco_hydro_42M"/>
    <property type="match status" value="1"/>
</dbReference>
<dbReference type="OrthoDB" id="9800974at2"/>
<keyword evidence="5 6" id="KW-0326">Glycosidase</keyword>
<feature type="domain" description="Beta-galactosidase trimerisation" evidence="11">
    <location>
        <begin position="403"/>
        <end position="606"/>
    </location>
</feature>
<feature type="binding site" evidence="8">
    <location>
        <position position="149"/>
    </location>
    <ligand>
        <name>substrate</name>
    </ligand>
</feature>
<keyword evidence="4 6" id="KW-0378">Hydrolase</keyword>
<keyword evidence="9" id="KW-0862">Zinc</keyword>
<feature type="active site" description="Nucleophile" evidence="7">
    <location>
        <position position="312"/>
    </location>
</feature>
<dbReference type="GO" id="GO:0004565">
    <property type="term" value="F:beta-galactosidase activity"/>
    <property type="evidence" value="ECO:0007669"/>
    <property type="project" value="UniProtKB-EC"/>
</dbReference>
<evidence type="ECO:0000259" key="11">
    <source>
        <dbReference type="Pfam" id="PF08532"/>
    </source>
</evidence>
<dbReference type="EMBL" id="NMQW01000002">
    <property type="protein sequence ID" value="OXM87973.1"/>
    <property type="molecule type" value="Genomic_DNA"/>
</dbReference>
<evidence type="ECO:0000256" key="5">
    <source>
        <dbReference type="ARBA" id="ARBA00023295"/>
    </source>
</evidence>
<reference evidence="13 14" key="1">
    <citation type="submission" date="2017-07" db="EMBL/GenBank/DDBJ databases">
        <title>Genome sequencing and assembly of Paenibacillus rigui.</title>
        <authorList>
            <person name="Mayilraj S."/>
        </authorList>
    </citation>
    <scope>NUCLEOTIDE SEQUENCE [LARGE SCALE GENOMIC DNA]</scope>
    <source>
        <strain evidence="13 14">JCM 16352</strain>
    </source>
</reference>
<dbReference type="Gene3D" id="2.60.40.1180">
    <property type="entry name" value="Golgi alpha-mannosidase II"/>
    <property type="match status" value="1"/>
</dbReference>
<dbReference type="PIRSF" id="PIRSF001084">
    <property type="entry name" value="B-galactosidase"/>
    <property type="match status" value="1"/>
</dbReference>
<feature type="binding site" evidence="9">
    <location>
        <position position="157"/>
    </location>
    <ligand>
        <name>Zn(2+)</name>
        <dbReference type="ChEBI" id="CHEBI:29105"/>
    </ligand>
</feature>
<dbReference type="GO" id="GO:0046872">
    <property type="term" value="F:metal ion binding"/>
    <property type="evidence" value="ECO:0007669"/>
    <property type="project" value="UniProtKB-KW"/>
</dbReference>
<feature type="binding site" evidence="9">
    <location>
        <position position="155"/>
    </location>
    <ligand>
        <name>Zn(2+)</name>
        <dbReference type="ChEBI" id="CHEBI:29105"/>
    </ligand>
</feature>
<dbReference type="EC" id="3.2.1.23" evidence="3 6"/>
<dbReference type="PANTHER" id="PTHR36447">
    <property type="entry name" value="BETA-GALACTOSIDASE GANA"/>
    <property type="match status" value="1"/>
</dbReference>
<dbReference type="InterPro" id="IPR013739">
    <property type="entry name" value="Beta_galactosidase_C"/>
</dbReference>
<dbReference type="AlphaFoldDB" id="A0A229UX82"/>
<evidence type="ECO:0000256" key="6">
    <source>
        <dbReference type="PIRNR" id="PIRNR001084"/>
    </source>
</evidence>
<feature type="binding site" evidence="8">
    <location>
        <position position="320"/>
    </location>
    <ligand>
        <name>substrate</name>
    </ligand>
</feature>
<comment type="similarity">
    <text evidence="2 6">Belongs to the glycosyl hydrolase 42 family.</text>
</comment>
<keyword evidence="9" id="KW-0479">Metal-binding</keyword>
<dbReference type="GO" id="GO:0009341">
    <property type="term" value="C:beta-galactosidase complex"/>
    <property type="evidence" value="ECO:0007669"/>
    <property type="project" value="InterPro"/>
</dbReference>
<keyword evidence="14" id="KW-1185">Reference proteome</keyword>
<dbReference type="Proteomes" id="UP000215509">
    <property type="component" value="Unassembled WGS sequence"/>
</dbReference>
<evidence type="ECO:0000256" key="2">
    <source>
        <dbReference type="ARBA" id="ARBA00005940"/>
    </source>
</evidence>
<evidence type="ECO:0000256" key="9">
    <source>
        <dbReference type="PIRSR" id="PIRSR001084-3"/>
    </source>
</evidence>
<dbReference type="InterPro" id="IPR013738">
    <property type="entry name" value="Beta_galactosidase_Trimer"/>
</dbReference>
<dbReference type="Gene3D" id="3.20.20.80">
    <property type="entry name" value="Glycosidases"/>
    <property type="match status" value="1"/>
</dbReference>
<dbReference type="GO" id="GO:0006012">
    <property type="term" value="P:galactose metabolic process"/>
    <property type="evidence" value="ECO:0007669"/>
    <property type="project" value="InterPro"/>
</dbReference>
<evidence type="ECO:0000313" key="14">
    <source>
        <dbReference type="Proteomes" id="UP000215509"/>
    </source>
</evidence>
<dbReference type="InterPro" id="IPR013529">
    <property type="entry name" value="Glyco_hydro_42_N"/>
</dbReference>